<keyword evidence="5" id="KW-0408">Iron</keyword>
<evidence type="ECO:0000313" key="9">
    <source>
        <dbReference type="EMBL" id="AFL96254.1"/>
    </source>
</evidence>
<name>I3ZX20_ORNRL</name>
<dbReference type="InterPro" id="IPR011008">
    <property type="entry name" value="Dimeric_a/b-barrel"/>
</dbReference>
<evidence type="ECO:0000256" key="2">
    <source>
        <dbReference type="ARBA" id="ARBA00022559"/>
    </source>
</evidence>
<dbReference type="AlphaFoldDB" id="I3ZX20"/>
<dbReference type="InterPro" id="IPR048328">
    <property type="entry name" value="Dyp_perox_C"/>
</dbReference>
<dbReference type="RefSeq" id="WP_014789884.1">
    <property type="nucleotide sequence ID" value="NC_018016.1"/>
</dbReference>
<organism evidence="9 10">
    <name type="scientific">Ornithobacterium rhinotracheale (strain ATCC 51463 / DSM 15997 / CCUG 23171 / CIP 104009 / LMG 9086)</name>
    <dbReference type="NCBI Taxonomy" id="867902"/>
    <lineage>
        <taxon>Bacteria</taxon>
        <taxon>Pseudomonadati</taxon>
        <taxon>Bacteroidota</taxon>
        <taxon>Flavobacteriia</taxon>
        <taxon>Flavobacteriales</taxon>
        <taxon>Weeksellaceae</taxon>
        <taxon>Ornithobacterium</taxon>
    </lineage>
</organism>
<keyword evidence="3" id="KW-0479">Metal-binding</keyword>
<dbReference type="HOGENOM" id="CLU_044178_2_0_10"/>
<evidence type="ECO:0000256" key="6">
    <source>
        <dbReference type="ARBA" id="ARBA00025737"/>
    </source>
</evidence>
<reference evidence="9 10" key="1">
    <citation type="submission" date="2012-06" db="EMBL/GenBank/DDBJ databases">
        <title>The complete genome of Ornithobacterium rhinotracheale DSM 15997.</title>
        <authorList>
            <consortium name="US DOE Joint Genome Institute (JGI-PGF)"/>
            <person name="Lucas S."/>
            <person name="Copeland A."/>
            <person name="Lapidus A."/>
            <person name="Goodwin L."/>
            <person name="Pitluck S."/>
            <person name="Peters L."/>
            <person name="Mikhailova N."/>
            <person name="Teshima H."/>
            <person name="Kyrpides N."/>
            <person name="Mavromatis K."/>
            <person name="Pagani I."/>
            <person name="Ivanova N."/>
            <person name="Ovchinnikova G."/>
            <person name="Zeytun A."/>
            <person name="Detter J.C."/>
            <person name="Han C."/>
            <person name="Land M."/>
            <person name="Hauser L."/>
            <person name="Markowitz V."/>
            <person name="Cheng J.-F."/>
            <person name="Hugenholtz P."/>
            <person name="Woyke T."/>
            <person name="Wu D."/>
            <person name="Lang E."/>
            <person name="Kopitz M."/>
            <person name="Brambilla E."/>
            <person name="Klenk H.-P."/>
            <person name="Eisen J.A."/>
        </authorList>
    </citation>
    <scope>NUCLEOTIDE SEQUENCE [LARGE SCALE GENOMIC DNA]</scope>
    <source>
        <strain evidence="10">ATCC 51463 / DSM 15997 / CCUG 23171 / LMG 9086</strain>
    </source>
</reference>
<dbReference type="GO" id="GO:0004601">
    <property type="term" value="F:peroxidase activity"/>
    <property type="evidence" value="ECO:0007669"/>
    <property type="project" value="UniProtKB-KW"/>
</dbReference>
<keyword evidence="2 9" id="KW-0575">Peroxidase</keyword>
<proteinExistence type="inferred from homology"/>
<evidence type="ECO:0000256" key="4">
    <source>
        <dbReference type="ARBA" id="ARBA00023002"/>
    </source>
</evidence>
<dbReference type="PANTHER" id="PTHR30521">
    <property type="entry name" value="DEFERROCHELATASE/PEROXIDASE"/>
    <property type="match status" value="1"/>
</dbReference>
<dbReference type="Pfam" id="PF04261">
    <property type="entry name" value="Dyp_perox_N"/>
    <property type="match status" value="1"/>
</dbReference>
<evidence type="ECO:0000259" key="8">
    <source>
        <dbReference type="Pfam" id="PF20628"/>
    </source>
</evidence>
<keyword evidence="4" id="KW-0560">Oxidoreductase</keyword>
<dbReference type="SUPFAM" id="SSF54909">
    <property type="entry name" value="Dimeric alpha+beta barrel"/>
    <property type="match status" value="1"/>
</dbReference>
<dbReference type="KEGG" id="orh:Ornrh_0022"/>
<dbReference type="InterPro" id="IPR048327">
    <property type="entry name" value="Dyp_perox_N"/>
</dbReference>
<dbReference type="PATRIC" id="fig|867902.3.peg.20"/>
<feature type="domain" description="Dyp-type peroxidase N-terminal" evidence="7">
    <location>
        <begin position="17"/>
        <end position="137"/>
    </location>
</feature>
<dbReference type="GeneID" id="71568304"/>
<dbReference type="PANTHER" id="PTHR30521:SF0">
    <property type="entry name" value="DYP-TYPE PEROXIDASE FAMILY PROTEIN"/>
    <property type="match status" value="1"/>
</dbReference>
<dbReference type="InterPro" id="IPR006314">
    <property type="entry name" value="Dyp_peroxidase"/>
</dbReference>
<dbReference type="GO" id="GO:0046872">
    <property type="term" value="F:metal ion binding"/>
    <property type="evidence" value="ECO:0007669"/>
    <property type="project" value="UniProtKB-KW"/>
</dbReference>
<dbReference type="eggNOG" id="COG2837">
    <property type="taxonomic scope" value="Bacteria"/>
</dbReference>
<dbReference type="EMBL" id="CP003283">
    <property type="protein sequence ID" value="AFL96254.1"/>
    <property type="molecule type" value="Genomic_DNA"/>
</dbReference>
<gene>
    <name evidence="9" type="ordered locus">Ornrh_0022</name>
</gene>
<comment type="similarity">
    <text evidence="6">Belongs to the DyP-type peroxidase family.</text>
</comment>
<keyword evidence="10" id="KW-1185">Reference proteome</keyword>
<dbReference type="GeneID" id="97256807"/>
<evidence type="ECO:0000313" key="10">
    <source>
        <dbReference type="Proteomes" id="UP000006051"/>
    </source>
</evidence>
<evidence type="ECO:0000256" key="1">
    <source>
        <dbReference type="ARBA" id="ARBA00001970"/>
    </source>
</evidence>
<dbReference type="GO" id="GO:0020037">
    <property type="term" value="F:heme binding"/>
    <property type="evidence" value="ECO:0007669"/>
    <property type="project" value="InterPro"/>
</dbReference>
<accession>I3ZX20</accession>
<protein>
    <submittedName>
        <fullName evidence="9">Dyp-type peroxidase family</fullName>
    </submittedName>
</protein>
<dbReference type="Pfam" id="PF20628">
    <property type="entry name" value="Dyp_perox_C"/>
    <property type="match status" value="1"/>
</dbReference>
<dbReference type="NCBIfam" id="TIGR01413">
    <property type="entry name" value="Dyp_perox_fam"/>
    <property type="match status" value="1"/>
</dbReference>
<sequence>MCKKYQNVTDYPNNNTIFSVWMLRENTDYVSVFKDLCALVINLNNTAAVRFPNDQASIVLGIGYQAWKKLNLPEPLPKELKDFVEIKGAKYTAVSTPGDLHFHIRAREKSLCYDMATEIAKVLKPVADCTVNIEGFKYWDGRSILGFVDGTENPRGEDRVHFGVVGEEDPMYAGGSYLFAQKYLHNMFAWNDLSIEEQEKVIGRSKQNDVEMSDDVKPDNSHIALTNIEDENGEELKIIRENMPFGNPSTQEVGTYFLAYASTFSTTEHMLKHMFIGEPEGNYDRILDFSTPVTGTLFFVPSLDMLEEFAE</sequence>
<evidence type="ECO:0000256" key="3">
    <source>
        <dbReference type="ARBA" id="ARBA00022723"/>
    </source>
</evidence>
<comment type="cofactor">
    <cofactor evidence="1">
        <name>heme b</name>
        <dbReference type="ChEBI" id="CHEBI:60344"/>
    </cofactor>
</comment>
<evidence type="ECO:0000256" key="5">
    <source>
        <dbReference type="ARBA" id="ARBA00023004"/>
    </source>
</evidence>
<dbReference type="Proteomes" id="UP000006051">
    <property type="component" value="Chromosome"/>
</dbReference>
<evidence type="ECO:0000259" key="7">
    <source>
        <dbReference type="Pfam" id="PF04261"/>
    </source>
</evidence>
<dbReference type="PROSITE" id="PS51404">
    <property type="entry name" value="DYP_PEROXIDASE"/>
    <property type="match status" value="1"/>
</dbReference>
<feature type="domain" description="Dyp-type peroxidase C-terminal" evidence="8">
    <location>
        <begin position="141"/>
        <end position="304"/>
    </location>
</feature>
<dbReference type="GO" id="GO:0005829">
    <property type="term" value="C:cytosol"/>
    <property type="evidence" value="ECO:0007669"/>
    <property type="project" value="TreeGrafter"/>
</dbReference>